<reference evidence="2 3" key="1">
    <citation type="submission" date="2015-07" db="EMBL/GenBank/DDBJ databases">
        <title>The genome of Melipona quadrifasciata.</title>
        <authorList>
            <person name="Pan H."/>
            <person name="Kapheim K."/>
        </authorList>
    </citation>
    <scope>NUCLEOTIDE SEQUENCE [LARGE SCALE GENOMIC DNA]</scope>
    <source>
        <strain evidence="2">0111107301</strain>
        <tissue evidence="2">Whole body</tissue>
    </source>
</reference>
<evidence type="ECO:0000313" key="3">
    <source>
        <dbReference type="Proteomes" id="UP000053105"/>
    </source>
</evidence>
<dbReference type="EMBL" id="KQ435813">
    <property type="protein sequence ID" value="KOX72709.1"/>
    <property type="molecule type" value="Genomic_DNA"/>
</dbReference>
<organism evidence="2 3">
    <name type="scientific">Melipona quadrifasciata</name>
    <dbReference type="NCBI Taxonomy" id="166423"/>
    <lineage>
        <taxon>Eukaryota</taxon>
        <taxon>Metazoa</taxon>
        <taxon>Ecdysozoa</taxon>
        <taxon>Arthropoda</taxon>
        <taxon>Hexapoda</taxon>
        <taxon>Insecta</taxon>
        <taxon>Pterygota</taxon>
        <taxon>Neoptera</taxon>
        <taxon>Endopterygota</taxon>
        <taxon>Hymenoptera</taxon>
        <taxon>Apocrita</taxon>
        <taxon>Aculeata</taxon>
        <taxon>Apoidea</taxon>
        <taxon>Anthophila</taxon>
        <taxon>Apidae</taxon>
        <taxon>Melipona</taxon>
    </lineage>
</organism>
<dbReference type="Proteomes" id="UP000053105">
    <property type="component" value="Unassembled WGS sequence"/>
</dbReference>
<accession>A0A0M8ZZG9</accession>
<evidence type="ECO:0000313" key="2">
    <source>
        <dbReference type="EMBL" id="KOX72709.1"/>
    </source>
</evidence>
<proteinExistence type="predicted"/>
<sequence length="491" mass="56396">MSHTTRKRFILYASDPEHVKSHRSFLHCNAQRTPGISRISINILPSTSDIECPVAFGRTGSQPIPQATRAKGPAEETRILRRLNNDRLNPSLVTSLLESSKNLFEVILRFSSISYMQFDINANLIGSLLPSTLNESQLIQFKPRIPVTSKHRNEQNEPSARRSRHGASRTEWENKQKPHGEEFRRASSRDDSKLENTNTNMSNILDRVLKDLEQDEFWNIPFHEKRITSRLVQIVSLQQIAINLKTVLSTALLLVESLQSTEKVSEKDETAPLTINNNRLKIPIATNIKSFQNGKAYTEYPMKVEAIFEKSSYERKQKQTKLVQIPIAFNNQTTPLFNSRLQLIPTSQRPFSTNNVALANINATKLLTRISPVCPLRSVLLYHNKFTKTNTDIQSNVRGENKAETGRRIIDIKRTKLSVETDRLLLYEILGEACRNTMFRHREKHIERDLSRWHAIRALNVALFSFPFLLSSTLIRYTNTRIGVLWPVYVD</sequence>
<name>A0A0M8ZZG9_9HYME</name>
<evidence type="ECO:0000256" key="1">
    <source>
        <dbReference type="SAM" id="MobiDB-lite"/>
    </source>
</evidence>
<keyword evidence="3" id="KW-1185">Reference proteome</keyword>
<feature type="region of interest" description="Disordered" evidence="1">
    <location>
        <begin position="144"/>
        <end position="198"/>
    </location>
</feature>
<protein>
    <submittedName>
        <fullName evidence="2">Uncharacterized protein</fullName>
    </submittedName>
</protein>
<dbReference type="AlphaFoldDB" id="A0A0M8ZZG9"/>
<feature type="compositionally biased region" description="Basic and acidic residues" evidence="1">
    <location>
        <begin position="168"/>
        <end position="194"/>
    </location>
</feature>
<gene>
    <name evidence="2" type="ORF">WN51_01274</name>
</gene>